<dbReference type="GO" id="GO:0005840">
    <property type="term" value="C:ribosome"/>
    <property type="evidence" value="ECO:0007669"/>
    <property type="project" value="UniProtKB-KW"/>
</dbReference>
<dbReference type="InterPro" id="IPR012676">
    <property type="entry name" value="TGS-like"/>
</dbReference>
<evidence type="ECO:0000256" key="7">
    <source>
        <dbReference type="ARBA" id="ARBA00075914"/>
    </source>
</evidence>
<feature type="domain" description="TGS" evidence="8">
    <location>
        <begin position="58"/>
        <end position="124"/>
    </location>
</feature>
<comment type="subcellular location">
    <subcellularLocation>
        <location evidence="1">Mitochondrion</location>
    </subcellularLocation>
</comment>
<sequence>MAGTRFQFFSTFSRQFSSLGNAHSAQSSKLSIGDIRQKRLDIFNQELKRQQSLISRLEKIEVNYQGFNDETVTLIMNKGVSTPYNCAQHISELLTKKSVVAEINGEVWDMHRPIPSDCTLKLLHMKPEDPQQAALVNKTFWRSCSFLLGAVVENSFQDDVSVTLHSFPPANVRSGSFVHDVHLNLDSWAPSQNDFRQIAASFQKFVRNGFIFQRLDIDSSLALKMFEDNIFKTEQIPHIATKSNSGRSVTVYRIGDHIDISRGPMIASSSLVGRCSIAAIHKLDSGFYRFQGVALPSDIYVNHFAFGILESRARNMNPARTPELNAKA</sequence>
<dbReference type="InterPro" id="IPR012675">
    <property type="entry name" value="Beta-grasp_dom_sf"/>
</dbReference>
<evidence type="ECO:0000256" key="1">
    <source>
        <dbReference type="ARBA" id="ARBA00004173"/>
    </source>
</evidence>
<organism evidence="9">
    <name type="scientific">Simocephalus serrulatus</name>
    <dbReference type="NCBI Taxonomy" id="117539"/>
    <lineage>
        <taxon>Eukaryota</taxon>
        <taxon>Metazoa</taxon>
        <taxon>Ecdysozoa</taxon>
        <taxon>Arthropoda</taxon>
        <taxon>Crustacea</taxon>
        <taxon>Branchiopoda</taxon>
        <taxon>Diplostraca</taxon>
        <taxon>Cladocera</taxon>
        <taxon>Anomopoda</taxon>
        <taxon>Daphniidae</taxon>
        <taxon>Simocephalus</taxon>
    </lineage>
</organism>
<dbReference type="SUPFAM" id="SSF81271">
    <property type="entry name" value="TGS-like"/>
    <property type="match status" value="1"/>
</dbReference>
<keyword evidence="4" id="KW-0687">Ribonucleoprotein</keyword>
<keyword evidence="2" id="KW-0689">Ribosomal protein</keyword>
<dbReference type="PANTHER" id="PTHR42753:SF9">
    <property type="entry name" value="LARGE RIBOSOMAL SUBUNIT PROTEIN ML39"/>
    <property type="match status" value="1"/>
</dbReference>
<dbReference type="Gene3D" id="3.30.980.10">
    <property type="entry name" value="Threonyl-trna Synthetase, Chain A, domain 2"/>
    <property type="match status" value="1"/>
</dbReference>
<evidence type="ECO:0000256" key="4">
    <source>
        <dbReference type="ARBA" id="ARBA00023274"/>
    </source>
</evidence>
<proteinExistence type="evidence at transcript level"/>
<dbReference type="GO" id="GO:0003723">
    <property type="term" value="F:RNA binding"/>
    <property type="evidence" value="ECO:0007669"/>
    <property type="project" value="TreeGrafter"/>
</dbReference>
<dbReference type="Gene3D" id="3.10.20.30">
    <property type="match status" value="1"/>
</dbReference>
<name>A0A4Y7NNN7_9CRUS</name>
<reference evidence="9" key="1">
    <citation type="submission" date="2018-08" db="EMBL/GenBank/DDBJ databases">
        <authorList>
            <person name="Cornetti L."/>
        </authorList>
    </citation>
    <scope>NUCLEOTIDE SEQUENCE</scope>
    <source>
        <strain evidence="9">OM-SAIQ-clone2</strain>
    </source>
</reference>
<dbReference type="EMBL" id="LR024764">
    <property type="protein sequence ID" value="SVE94383.1"/>
    <property type="molecule type" value="mRNA"/>
</dbReference>
<dbReference type="FunFam" id="3.30.980.10:FF:000006">
    <property type="entry name" value="39S ribosomal protein L39, mitochondrial"/>
    <property type="match status" value="1"/>
</dbReference>
<evidence type="ECO:0000259" key="8">
    <source>
        <dbReference type="PROSITE" id="PS51880"/>
    </source>
</evidence>
<evidence type="ECO:0000256" key="2">
    <source>
        <dbReference type="ARBA" id="ARBA00022980"/>
    </source>
</evidence>
<comment type="similarity">
    <text evidence="5">Belongs to the mitochondrion-specific ribosomal protein mL39 family.</text>
</comment>
<dbReference type="PROSITE" id="PS51880">
    <property type="entry name" value="TGS"/>
    <property type="match status" value="1"/>
</dbReference>
<dbReference type="AlphaFoldDB" id="A0A4Y7NNN7"/>
<evidence type="ECO:0000256" key="5">
    <source>
        <dbReference type="ARBA" id="ARBA00061231"/>
    </source>
</evidence>
<dbReference type="InterPro" id="IPR018163">
    <property type="entry name" value="Thr/Ala-tRNA-synth_IIc_edit"/>
</dbReference>
<gene>
    <name evidence="9" type="primary">EOG090X0A3R</name>
</gene>
<dbReference type="GO" id="GO:0000166">
    <property type="term" value="F:nucleotide binding"/>
    <property type="evidence" value="ECO:0007669"/>
    <property type="project" value="InterPro"/>
</dbReference>
<keyword evidence="3" id="KW-0496">Mitochondrion</keyword>
<protein>
    <recommendedName>
        <fullName evidence="6">Large ribosomal subunit protein mL39</fullName>
    </recommendedName>
    <alternativeName>
        <fullName evidence="7">39S ribosomal protein L39, mitochondrial</fullName>
    </alternativeName>
</protein>
<dbReference type="SUPFAM" id="SSF55186">
    <property type="entry name" value="ThrRS/AlaRS common domain"/>
    <property type="match status" value="1"/>
</dbReference>
<evidence type="ECO:0000256" key="3">
    <source>
        <dbReference type="ARBA" id="ARBA00023128"/>
    </source>
</evidence>
<dbReference type="InterPro" id="IPR050062">
    <property type="entry name" value="Pro-tRNA_synthetase"/>
</dbReference>
<dbReference type="InterPro" id="IPR004095">
    <property type="entry name" value="TGS"/>
</dbReference>
<dbReference type="Pfam" id="PF02824">
    <property type="entry name" value="TGS"/>
    <property type="match status" value="1"/>
</dbReference>
<dbReference type="CDD" id="cd01667">
    <property type="entry name" value="TGS_ThrRS"/>
    <property type="match status" value="1"/>
</dbReference>
<evidence type="ECO:0000313" key="9">
    <source>
        <dbReference type="EMBL" id="SVE94383.1"/>
    </source>
</evidence>
<dbReference type="GO" id="GO:1990904">
    <property type="term" value="C:ribonucleoprotein complex"/>
    <property type="evidence" value="ECO:0007669"/>
    <property type="project" value="UniProtKB-KW"/>
</dbReference>
<evidence type="ECO:0000256" key="6">
    <source>
        <dbReference type="ARBA" id="ARBA00071662"/>
    </source>
</evidence>
<dbReference type="GO" id="GO:0005739">
    <property type="term" value="C:mitochondrion"/>
    <property type="evidence" value="ECO:0007669"/>
    <property type="project" value="UniProtKB-SubCell"/>
</dbReference>
<dbReference type="PANTHER" id="PTHR42753">
    <property type="entry name" value="MITOCHONDRIAL RIBOSOME PROTEIN L39/PROLYL-TRNA LIGASE FAMILY MEMBER"/>
    <property type="match status" value="1"/>
</dbReference>
<accession>A0A4Y7NNN7</accession>